<sequence>MFRKLAALGAVSALVLMGFVGVANAADDYNCDDFQTQEEAQRVYDQDRSDPNNLDADKDGIACEELPSGPSSDTGDDSGDDTGDDAGNAPSDDVIGEQPDGVSVPAPTRIDTGGGAMAARS</sequence>
<evidence type="ECO:0000313" key="4">
    <source>
        <dbReference type="EMBL" id="MBE1606280.1"/>
    </source>
</evidence>
<evidence type="ECO:0000313" key="5">
    <source>
        <dbReference type="Proteomes" id="UP000638648"/>
    </source>
</evidence>
<evidence type="ECO:0000259" key="3">
    <source>
        <dbReference type="SMART" id="SM00894"/>
    </source>
</evidence>
<feature type="compositionally biased region" description="Gly residues" evidence="1">
    <location>
        <begin position="112"/>
        <end position="121"/>
    </location>
</feature>
<feature type="domain" description="Excalibur calcium-binding" evidence="3">
    <location>
        <begin position="27"/>
        <end position="64"/>
    </location>
</feature>
<feature type="compositionally biased region" description="Acidic residues" evidence="1">
    <location>
        <begin position="74"/>
        <end position="84"/>
    </location>
</feature>
<accession>A0A927N049</accession>
<feature type="region of interest" description="Disordered" evidence="1">
    <location>
        <begin position="40"/>
        <end position="121"/>
    </location>
</feature>
<dbReference type="RefSeq" id="WP_202896353.1">
    <property type="nucleotide sequence ID" value="NZ_BAABJL010000085.1"/>
</dbReference>
<name>A0A927N049_9ACTN</name>
<keyword evidence="5" id="KW-1185">Reference proteome</keyword>
<organism evidence="4 5">
    <name type="scientific">Actinopolymorpha pittospori</name>
    <dbReference type="NCBI Taxonomy" id="648752"/>
    <lineage>
        <taxon>Bacteria</taxon>
        <taxon>Bacillati</taxon>
        <taxon>Actinomycetota</taxon>
        <taxon>Actinomycetes</taxon>
        <taxon>Propionibacteriales</taxon>
        <taxon>Actinopolymorphaceae</taxon>
        <taxon>Actinopolymorpha</taxon>
    </lineage>
</organism>
<dbReference type="Proteomes" id="UP000638648">
    <property type="component" value="Unassembled WGS sequence"/>
</dbReference>
<feature type="compositionally biased region" description="Basic and acidic residues" evidence="1">
    <location>
        <begin position="40"/>
        <end position="61"/>
    </location>
</feature>
<dbReference type="AlphaFoldDB" id="A0A927N049"/>
<proteinExistence type="predicted"/>
<feature type="signal peptide" evidence="2">
    <location>
        <begin position="1"/>
        <end position="25"/>
    </location>
</feature>
<dbReference type="EMBL" id="JADBEM010000001">
    <property type="protein sequence ID" value="MBE1606280.1"/>
    <property type="molecule type" value="Genomic_DNA"/>
</dbReference>
<keyword evidence="2" id="KW-0732">Signal</keyword>
<dbReference type="InterPro" id="IPR008613">
    <property type="entry name" value="Excalibur_Ca-bd_domain"/>
</dbReference>
<reference evidence="4" key="1">
    <citation type="submission" date="2020-10" db="EMBL/GenBank/DDBJ databases">
        <title>Sequencing the genomes of 1000 actinobacteria strains.</title>
        <authorList>
            <person name="Klenk H.-P."/>
        </authorList>
    </citation>
    <scope>NUCLEOTIDE SEQUENCE</scope>
    <source>
        <strain evidence="4">DSM 45354</strain>
    </source>
</reference>
<dbReference type="SMART" id="SM00894">
    <property type="entry name" value="Excalibur"/>
    <property type="match status" value="1"/>
</dbReference>
<evidence type="ECO:0000256" key="2">
    <source>
        <dbReference type="SAM" id="SignalP"/>
    </source>
</evidence>
<feature type="chain" id="PRO_5037426174" description="Excalibur calcium-binding domain-containing protein" evidence="2">
    <location>
        <begin position="26"/>
        <end position="121"/>
    </location>
</feature>
<protein>
    <recommendedName>
        <fullName evidence="3">Excalibur calcium-binding domain-containing protein</fullName>
    </recommendedName>
</protein>
<evidence type="ECO:0000256" key="1">
    <source>
        <dbReference type="SAM" id="MobiDB-lite"/>
    </source>
</evidence>
<dbReference type="Pfam" id="PF05901">
    <property type="entry name" value="Excalibur"/>
    <property type="match status" value="1"/>
</dbReference>
<comment type="caution">
    <text evidence="4">The sequence shown here is derived from an EMBL/GenBank/DDBJ whole genome shotgun (WGS) entry which is preliminary data.</text>
</comment>
<gene>
    <name evidence="4" type="ORF">HEB94_003128</name>
</gene>